<accession>A0A4C1U0A3</accession>
<evidence type="ECO:0000313" key="1">
    <source>
        <dbReference type="EMBL" id="GBP19719.1"/>
    </source>
</evidence>
<dbReference type="Proteomes" id="UP000299102">
    <property type="component" value="Unassembled WGS sequence"/>
</dbReference>
<keyword evidence="2" id="KW-1185">Reference proteome</keyword>
<evidence type="ECO:0000313" key="2">
    <source>
        <dbReference type="Proteomes" id="UP000299102"/>
    </source>
</evidence>
<dbReference type="AlphaFoldDB" id="A0A4C1U0A3"/>
<organism evidence="1 2">
    <name type="scientific">Eumeta variegata</name>
    <name type="common">Bagworm moth</name>
    <name type="synonym">Eumeta japonica</name>
    <dbReference type="NCBI Taxonomy" id="151549"/>
    <lineage>
        <taxon>Eukaryota</taxon>
        <taxon>Metazoa</taxon>
        <taxon>Ecdysozoa</taxon>
        <taxon>Arthropoda</taxon>
        <taxon>Hexapoda</taxon>
        <taxon>Insecta</taxon>
        <taxon>Pterygota</taxon>
        <taxon>Neoptera</taxon>
        <taxon>Endopterygota</taxon>
        <taxon>Lepidoptera</taxon>
        <taxon>Glossata</taxon>
        <taxon>Ditrysia</taxon>
        <taxon>Tineoidea</taxon>
        <taxon>Psychidae</taxon>
        <taxon>Oiketicinae</taxon>
        <taxon>Eumeta</taxon>
    </lineage>
</organism>
<gene>
    <name evidence="1" type="ORF">EVAR_8879_1</name>
</gene>
<name>A0A4C1U0A3_EUMVA</name>
<sequence>MEYAEDIVLVKNNASKLQRFYTFEWLKLKNTVYDHAINRDFSPTLDLNLGPVLDLEVPPVSNLHSASRLVYELDSATSQDSDLDEHNKTNLCYM</sequence>
<proteinExistence type="predicted"/>
<dbReference type="EMBL" id="BGZK01000111">
    <property type="protein sequence ID" value="GBP19719.1"/>
    <property type="molecule type" value="Genomic_DNA"/>
</dbReference>
<reference evidence="1 2" key="1">
    <citation type="journal article" date="2019" name="Commun. Biol.">
        <title>The bagworm genome reveals a unique fibroin gene that provides high tensile strength.</title>
        <authorList>
            <person name="Kono N."/>
            <person name="Nakamura H."/>
            <person name="Ohtoshi R."/>
            <person name="Tomita M."/>
            <person name="Numata K."/>
            <person name="Arakawa K."/>
        </authorList>
    </citation>
    <scope>NUCLEOTIDE SEQUENCE [LARGE SCALE GENOMIC DNA]</scope>
</reference>
<comment type="caution">
    <text evidence="1">The sequence shown here is derived from an EMBL/GenBank/DDBJ whole genome shotgun (WGS) entry which is preliminary data.</text>
</comment>
<protein>
    <submittedName>
        <fullName evidence="1">Uncharacterized protein</fullName>
    </submittedName>
</protein>